<dbReference type="OrthoDB" id="1740682at2759"/>
<comment type="caution">
    <text evidence="2">The sequence shown here is derived from an EMBL/GenBank/DDBJ whole genome shotgun (WGS) entry which is preliminary data.</text>
</comment>
<name>A0A1R3K4H7_COCAP</name>
<evidence type="ECO:0000313" key="2">
    <source>
        <dbReference type="EMBL" id="OMP01993.1"/>
    </source>
</evidence>
<proteinExistence type="predicted"/>
<keyword evidence="3" id="KW-1185">Reference proteome</keyword>
<dbReference type="Gene3D" id="3.40.50.970">
    <property type="match status" value="1"/>
</dbReference>
<dbReference type="Gramene" id="OMP01993">
    <property type="protein sequence ID" value="OMP01993"/>
    <property type="gene ID" value="CCACVL1_02950"/>
</dbReference>
<sequence>MYPDIPREQQIQVLHFVMAELQRRDLKEQDNATLWKQLQLSEMTVQEALNSALDEEMATNPRVFIIGEEFEKIVPNESSKDADRKRGGTRGDGDVQLYRRQQREKEEKESGEGF</sequence>
<dbReference type="EMBL" id="AWWV01006319">
    <property type="protein sequence ID" value="OMP01993.1"/>
    <property type="molecule type" value="Genomic_DNA"/>
</dbReference>
<evidence type="ECO:0000313" key="3">
    <source>
        <dbReference type="Proteomes" id="UP000188268"/>
    </source>
</evidence>
<feature type="compositionally biased region" description="Basic and acidic residues" evidence="1">
    <location>
        <begin position="75"/>
        <end position="93"/>
    </location>
</feature>
<dbReference type="AlphaFoldDB" id="A0A1R3K4H7"/>
<dbReference type="Proteomes" id="UP000188268">
    <property type="component" value="Unassembled WGS sequence"/>
</dbReference>
<feature type="region of interest" description="Disordered" evidence="1">
    <location>
        <begin position="75"/>
        <end position="114"/>
    </location>
</feature>
<evidence type="ECO:0000256" key="1">
    <source>
        <dbReference type="SAM" id="MobiDB-lite"/>
    </source>
</evidence>
<feature type="compositionally biased region" description="Basic and acidic residues" evidence="1">
    <location>
        <begin position="101"/>
        <end position="114"/>
    </location>
</feature>
<accession>A0A1R3K4H7</accession>
<organism evidence="2 3">
    <name type="scientific">Corchorus capsularis</name>
    <name type="common">Jute</name>
    <dbReference type="NCBI Taxonomy" id="210143"/>
    <lineage>
        <taxon>Eukaryota</taxon>
        <taxon>Viridiplantae</taxon>
        <taxon>Streptophyta</taxon>
        <taxon>Embryophyta</taxon>
        <taxon>Tracheophyta</taxon>
        <taxon>Spermatophyta</taxon>
        <taxon>Magnoliopsida</taxon>
        <taxon>eudicotyledons</taxon>
        <taxon>Gunneridae</taxon>
        <taxon>Pentapetalae</taxon>
        <taxon>rosids</taxon>
        <taxon>malvids</taxon>
        <taxon>Malvales</taxon>
        <taxon>Malvaceae</taxon>
        <taxon>Grewioideae</taxon>
        <taxon>Apeibeae</taxon>
        <taxon>Corchorus</taxon>
    </lineage>
</organism>
<keyword evidence="2" id="KW-0670">Pyruvate</keyword>
<protein>
    <submittedName>
        <fullName evidence="2">Putative pyruvate dehydrogenase</fullName>
    </submittedName>
</protein>
<gene>
    <name evidence="2" type="ORF">CCACVL1_02950</name>
</gene>
<reference evidence="2 3" key="1">
    <citation type="submission" date="2013-09" db="EMBL/GenBank/DDBJ databases">
        <title>Corchorus capsularis genome sequencing.</title>
        <authorList>
            <person name="Alam M."/>
            <person name="Haque M.S."/>
            <person name="Islam M.S."/>
            <person name="Emdad E.M."/>
            <person name="Islam M.M."/>
            <person name="Ahmed B."/>
            <person name="Halim A."/>
            <person name="Hossen Q.M.M."/>
            <person name="Hossain M.Z."/>
            <person name="Ahmed R."/>
            <person name="Khan M.M."/>
            <person name="Islam R."/>
            <person name="Rashid M.M."/>
            <person name="Khan S.A."/>
            <person name="Rahman M.S."/>
            <person name="Alam M."/>
        </authorList>
    </citation>
    <scope>NUCLEOTIDE SEQUENCE [LARGE SCALE GENOMIC DNA]</scope>
    <source>
        <strain evidence="3">cv. CVL-1</strain>
        <tissue evidence="2">Whole seedling</tissue>
    </source>
</reference>